<evidence type="ECO:0000313" key="2">
    <source>
        <dbReference type="Proteomes" id="UP000193335"/>
    </source>
</evidence>
<dbReference type="AlphaFoldDB" id="A0A1Y2JMP9"/>
<comment type="caution">
    <text evidence="1">The sequence shown here is derived from an EMBL/GenBank/DDBJ whole genome shotgun (WGS) entry which is preliminary data.</text>
</comment>
<gene>
    <name evidence="1" type="ORF">BSZ19_26810</name>
</gene>
<dbReference type="Proteomes" id="UP000193335">
    <property type="component" value="Unassembled WGS sequence"/>
</dbReference>
<name>A0A1Y2JMP9_BRAJP</name>
<dbReference type="EMBL" id="NAFL01000264">
    <property type="protein sequence ID" value="OSJ29781.1"/>
    <property type="molecule type" value="Genomic_DNA"/>
</dbReference>
<evidence type="ECO:0000313" key="1">
    <source>
        <dbReference type="EMBL" id="OSJ29781.1"/>
    </source>
</evidence>
<dbReference type="RefSeq" id="WP_085402400.1">
    <property type="nucleotide sequence ID" value="NZ_NAFL01000264.1"/>
</dbReference>
<sequence>MTSTTVVLITGMLKALRVVRIYGFMVKRRDGLYCPGTNQPACSTALAERMVEGGWLVKHGERYQLTDKGWQAGEAGSDVG</sequence>
<accession>A0A1Y2JMP9</accession>
<protein>
    <submittedName>
        <fullName evidence="1">Uncharacterized protein</fullName>
    </submittedName>
</protein>
<proteinExistence type="predicted"/>
<organism evidence="1 2">
    <name type="scientific">Bradyrhizobium japonicum</name>
    <dbReference type="NCBI Taxonomy" id="375"/>
    <lineage>
        <taxon>Bacteria</taxon>
        <taxon>Pseudomonadati</taxon>
        <taxon>Pseudomonadota</taxon>
        <taxon>Alphaproteobacteria</taxon>
        <taxon>Hyphomicrobiales</taxon>
        <taxon>Nitrobacteraceae</taxon>
        <taxon>Bradyrhizobium</taxon>
    </lineage>
</organism>
<reference evidence="1 2" key="1">
    <citation type="submission" date="2017-03" db="EMBL/GenBank/DDBJ databases">
        <title>Whole genome sequences of fourteen strains of Bradyrhizobium canariense and one strain of Bradyrhizobium japonicum isolated from Lupinus (Papilionoideae: Genisteae) species in Algeria.</title>
        <authorList>
            <person name="Crovadore J."/>
            <person name="Chekireb D."/>
            <person name="Brachmann A."/>
            <person name="Chablais R."/>
            <person name="Cochard B."/>
            <person name="Lefort F."/>
        </authorList>
    </citation>
    <scope>NUCLEOTIDE SEQUENCE [LARGE SCALE GENOMIC DNA]</scope>
    <source>
        <strain evidence="1 2">UBMA197</strain>
    </source>
</reference>